<proteinExistence type="predicted"/>
<dbReference type="InterPro" id="IPR036412">
    <property type="entry name" value="HAD-like_sf"/>
</dbReference>
<evidence type="ECO:0000256" key="2">
    <source>
        <dbReference type="ARBA" id="ARBA00022692"/>
    </source>
</evidence>
<keyword evidence="7 9" id="KW-0472">Membrane</keyword>
<keyword evidence="2 9" id="KW-0812">Transmembrane</keyword>
<dbReference type="InterPro" id="IPR023214">
    <property type="entry name" value="HAD_sf"/>
</dbReference>
<feature type="transmembrane region" description="Helical" evidence="9">
    <location>
        <begin position="739"/>
        <end position="758"/>
    </location>
</feature>
<evidence type="ECO:0000313" key="12">
    <source>
        <dbReference type="Proteomes" id="UP000634476"/>
    </source>
</evidence>
<dbReference type="PRINTS" id="PR00119">
    <property type="entry name" value="CATATPASE"/>
</dbReference>
<dbReference type="Pfam" id="PF00690">
    <property type="entry name" value="Cation_ATPase_N"/>
    <property type="match status" value="1"/>
</dbReference>
<evidence type="ECO:0000313" key="11">
    <source>
        <dbReference type="EMBL" id="GIH98369.1"/>
    </source>
</evidence>
<dbReference type="Gene3D" id="2.70.150.10">
    <property type="entry name" value="Calcium-transporting ATPase, cytoplasmic transduction domain A"/>
    <property type="match status" value="1"/>
</dbReference>
<keyword evidence="3" id="KW-0547">Nucleotide-binding</keyword>
<gene>
    <name evidence="11" type="ORF">Pta02_03780</name>
</gene>
<dbReference type="RefSeq" id="WP_203872873.1">
    <property type="nucleotide sequence ID" value="NZ_BOOK01000002.1"/>
</dbReference>
<feature type="transmembrane region" description="Helical" evidence="9">
    <location>
        <begin position="94"/>
        <end position="111"/>
    </location>
</feature>
<evidence type="ECO:0000256" key="5">
    <source>
        <dbReference type="ARBA" id="ARBA00022967"/>
    </source>
</evidence>
<dbReference type="SUPFAM" id="SSF81653">
    <property type="entry name" value="Calcium ATPase, transduction domain A"/>
    <property type="match status" value="1"/>
</dbReference>
<dbReference type="PANTHER" id="PTHR42861">
    <property type="entry name" value="CALCIUM-TRANSPORTING ATPASE"/>
    <property type="match status" value="1"/>
</dbReference>
<dbReference type="GO" id="GO:0005886">
    <property type="term" value="C:plasma membrane"/>
    <property type="evidence" value="ECO:0007669"/>
    <property type="project" value="UniProtKB-SubCell"/>
</dbReference>
<accession>A0A8J3SS65</accession>
<comment type="caution">
    <text evidence="11">The sequence shown here is derived from an EMBL/GenBank/DDBJ whole genome shotgun (WGS) entry which is preliminary data.</text>
</comment>
<keyword evidence="6 9" id="KW-1133">Transmembrane helix</keyword>
<feature type="transmembrane region" description="Helical" evidence="9">
    <location>
        <begin position="261"/>
        <end position="279"/>
    </location>
</feature>
<dbReference type="SUPFAM" id="SSF56784">
    <property type="entry name" value="HAD-like"/>
    <property type="match status" value="1"/>
</dbReference>
<dbReference type="GO" id="GO:0016887">
    <property type="term" value="F:ATP hydrolysis activity"/>
    <property type="evidence" value="ECO:0007669"/>
    <property type="project" value="InterPro"/>
</dbReference>
<feature type="transmembrane region" description="Helical" evidence="9">
    <location>
        <begin position="291"/>
        <end position="318"/>
    </location>
</feature>
<dbReference type="Gene3D" id="3.40.50.1000">
    <property type="entry name" value="HAD superfamily/HAD-like"/>
    <property type="match status" value="1"/>
</dbReference>
<dbReference type="InterPro" id="IPR023299">
    <property type="entry name" value="ATPase_P-typ_cyto_dom_N"/>
</dbReference>
<dbReference type="GO" id="GO:0005524">
    <property type="term" value="F:ATP binding"/>
    <property type="evidence" value="ECO:0007669"/>
    <property type="project" value="UniProtKB-KW"/>
</dbReference>
<dbReference type="InterPro" id="IPR023298">
    <property type="entry name" value="ATPase_P-typ_TM_dom_sf"/>
</dbReference>
<evidence type="ECO:0000256" key="3">
    <source>
        <dbReference type="ARBA" id="ARBA00022741"/>
    </source>
</evidence>
<dbReference type="PROSITE" id="PS00154">
    <property type="entry name" value="ATPASE_E1_E2"/>
    <property type="match status" value="1"/>
</dbReference>
<feature type="transmembrane region" description="Helical" evidence="9">
    <location>
        <begin position="808"/>
        <end position="825"/>
    </location>
</feature>
<dbReference type="InterPro" id="IPR006068">
    <property type="entry name" value="ATPase_P-typ_cation-transptr_C"/>
</dbReference>
<keyword evidence="4" id="KW-0067">ATP-binding</keyword>
<comment type="subcellular location">
    <subcellularLocation>
        <location evidence="1">Cell membrane</location>
        <topology evidence="1">Multi-pass membrane protein</topology>
    </subcellularLocation>
</comment>
<evidence type="ECO:0000256" key="9">
    <source>
        <dbReference type="SAM" id="Phobius"/>
    </source>
</evidence>
<dbReference type="PRINTS" id="PR00120">
    <property type="entry name" value="HATPASE"/>
</dbReference>
<dbReference type="SFLD" id="SFLDG00002">
    <property type="entry name" value="C1.7:_P-type_atpase_like"/>
    <property type="match status" value="1"/>
</dbReference>
<evidence type="ECO:0000256" key="4">
    <source>
        <dbReference type="ARBA" id="ARBA00022840"/>
    </source>
</evidence>
<keyword evidence="5" id="KW-1278">Translocase</keyword>
<evidence type="ECO:0000256" key="1">
    <source>
        <dbReference type="ARBA" id="ARBA00004651"/>
    </source>
</evidence>
<dbReference type="SFLD" id="SFLDS00003">
    <property type="entry name" value="Haloacid_Dehalogenase"/>
    <property type="match status" value="1"/>
</dbReference>
<dbReference type="SFLD" id="SFLDF00027">
    <property type="entry name" value="p-type_atpase"/>
    <property type="match status" value="1"/>
</dbReference>
<comment type="catalytic activity">
    <reaction evidence="8">
        <text>ATP + H2O = ADP + phosphate + H(+)</text>
        <dbReference type="Rhea" id="RHEA:13065"/>
        <dbReference type="ChEBI" id="CHEBI:15377"/>
        <dbReference type="ChEBI" id="CHEBI:15378"/>
        <dbReference type="ChEBI" id="CHEBI:30616"/>
        <dbReference type="ChEBI" id="CHEBI:43474"/>
        <dbReference type="ChEBI" id="CHEBI:456216"/>
    </reaction>
</comment>
<feature type="transmembrane region" description="Helical" evidence="9">
    <location>
        <begin position="779"/>
        <end position="802"/>
    </location>
</feature>
<dbReference type="EMBL" id="BOOK01000002">
    <property type="protein sequence ID" value="GIH98369.1"/>
    <property type="molecule type" value="Genomic_DNA"/>
</dbReference>
<evidence type="ECO:0000256" key="7">
    <source>
        <dbReference type="ARBA" id="ARBA00023136"/>
    </source>
</evidence>
<dbReference type="SMART" id="SM00831">
    <property type="entry name" value="Cation_ATPase_N"/>
    <property type="match status" value="1"/>
</dbReference>
<feature type="transmembrane region" description="Helical" evidence="9">
    <location>
        <begin position="712"/>
        <end position="733"/>
    </location>
</feature>
<feature type="transmembrane region" description="Helical" evidence="9">
    <location>
        <begin position="846"/>
        <end position="866"/>
    </location>
</feature>
<dbReference type="Proteomes" id="UP000634476">
    <property type="component" value="Unassembled WGS sequence"/>
</dbReference>
<dbReference type="SUPFAM" id="SSF81665">
    <property type="entry name" value="Calcium ATPase, transmembrane domain M"/>
    <property type="match status" value="1"/>
</dbReference>
<dbReference type="Gene3D" id="3.40.1110.10">
    <property type="entry name" value="Calcium-transporting ATPase, cytoplasmic domain N"/>
    <property type="match status" value="1"/>
</dbReference>
<dbReference type="Pfam" id="PF00122">
    <property type="entry name" value="E1-E2_ATPase"/>
    <property type="match status" value="1"/>
</dbReference>
<dbReference type="Pfam" id="PF13246">
    <property type="entry name" value="Cation_ATPase"/>
    <property type="match status" value="1"/>
</dbReference>
<feature type="transmembrane region" description="Helical" evidence="9">
    <location>
        <begin position="878"/>
        <end position="898"/>
    </location>
</feature>
<dbReference type="InterPro" id="IPR059000">
    <property type="entry name" value="ATPase_P-type_domA"/>
</dbReference>
<dbReference type="InterPro" id="IPR044492">
    <property type="entry name" value="P_typ_ATPase_HD_dom"/>
</dbReference>
<dbReference type="NCBIfam" id="TIGR01494">
    <property type="entry name" value="ATPase_P-type"/>
    <property type="match status" value="2"/>
</dbReference>
<dbReference type="InterPro" id="IPR008250">
    <property type="entry name" value="ATPase_P-typ_transduc_dom_A_sf"/>
</dbReference>
<dbReference type="Gene3D" id="1.20.1110.10">
    <property type="entry name" value="Calcium-transporting ATPase, transmembrane domain"/>
    <property type="match status" value="1"/>
</dbReference>
<evidence type="ECO:0000259" key="10">
    <source>
        <dbReference type="SMART" id="SM00831"/>
    </source>
</evidence>
<dbReference type="InterPro" id="IPR001757">
    <property type="entry name" value="P_typ_ATPase"/>
</dbReference>
<dbReference type="SUPFAM" id="SSF81660">
    <property type="entry name" value="Metal cation-transporting ATPase, ATP-binding domain N"/>
    <property type="match status" value="1"/>
</dbReference>
<dbReference type="InterPro" id="IPR004014">
    <property type="entry name" value="ATPase_P-typ_cation-transptr_N"/>
</dbReference>
<feature type="domain" description="Cation-transporting P-type ATPase N-terminal" evidence="10">
    <location>
        <begin position="17"/>
        <end position="91"/>
    </location>
</feature>
<reference evidence="11" key="1">
    <citation type="submission" date="2021-01" db="EMBL/GenBank/DDBJ databases">
        <title>Whole genome shotgun sequence of Planobispora takensis NBRC 109077.</title>
        <authorList>
            <person name="Komaki H."/>
            <person name="Tamura T."/>
        </authorList>
    </citation>
    <scope>NUCLEOTIDE SEQUENCE</scope>
    <source>
        <strain evidence="11">NBRC 109077</strain>
    </source>
</reference>
<organism evidence="11 12">
    <name type="scientific">Planobispora takensis</name>
    <dbReference type="NCBI Taxonomy" id="1367882"/>
    <lineage>
        <taxon>Bacteria</taxon>
        <taxon>Bacillati</taxon>
        <taxon>Actinomycetota</taxon>
        <taxon>Actinomycetes</taxon>
        <taxon>Streptosporangiales</taxon>
        <taxon>Streptosporangiaceae</taxon>
        <taxon>Planobispora</taxon>
    </lineage>
</organism>
<evidence type="ECO:0000256" key="8">
    <source>
        <dbReference type="ARBA" id="ARBA00049360"/>
    </source>
</evidence>
<sequence length="919" mass="97852">MTPSATGQGLDVPAPADFSAVPVPEALKAMNVEPAQGLSAGEVGARTQRYGPNKFAEAKQEPAWRAFLRQYADPMQIVLLVAGLISLYPLKQYGTAIVLIALTLLNAFLGLRQEGKAAAAVSALQKMMIVKAKVRRDGALSEIPAEQLVPGDIVSVEAGDLVPADGRIIRGATLEIDESALTGESTPVPKDANALLPAGADLGDRITMAFMNTNVTRGSGELVVTATGMATEVGHISGMLQAQEETETPLTRQLAKLTNQILVIAGFALVLSMALNLLRGNTFAQVFTASVAFAVSAIPTGLPAVVTTILSMGTQLLARANAIVKRLRSTETLGCTSAINSDKTGTLTLNQMTAVEMTLPGRRYTISGSGYSTEGTIKRVAGQPDVPLEQFLLPMALAADAEVEDGALVGDPTEGALVVLAEKGGLDSRATRQQYPRVAEVPFDAAYKLMATFHRMPDERGVEVIRCLVKGAPDQLLARADAVLDPALGPIPAGDDFRARYLAENQRLAEQGLRVMATARRDFDPAGFDPHADLLPLVDGLTLLTLVGIVDPPRPQAKAAIARAREAGIEVRMITGDHAVTAEAIANKLGIPGRAITGAAFADMDDETALREIDGIGVIARVAPEHKVRLVDILRKKGHVVAMTGDGVNDAPALKRADIGIAMGITGTEVSKEAATMILTDDDFSTIVRAVEMGRGLYDNLKKYIKFQIGTLIGFIVTFLGASIFNVVSGVPFLPLQTLWINFTVQVSQAIGLGYGAPAEGLMRRRPRRADEQILDRRLFTWLGIAGFVLGVCTLGVIWWADRSYDDQLARTMGVTTFSLFNVFFSMTVKEETKSIFSRGDKPDRPFLIACGVSAAAIVLAGGFDFFHRLLGTVDMSLTQWIICIVVAAVIIPVSEVYKAVLRRREHTAPTPGTAVSAS</sequence>
<protein>
    <submittedName>
        <fullName evidence="11">ATPase</fullName>
    </submittedName>
</protein>
<keyword evidence="12" id="KW-1185">Reference proteome</keyword>
<name>A0A8J3SS65_9ACTN</name>
<dbReference type="Pfam" id="PF00689">
    <property type="entry name" value="Cation_ATPase_C"/>
    <property type="match status" value="1"/>
</dbReference>
<dbReference type="InterPro" id="IPR018303">
    <property type="entry name" value="ATPase_P-typ_P_site"/>
</dbReference>
<dbReference type="AlphaFoldDB" id="A0A8J3SS65"/>
<evidence type="ECO:0000256" key="6">
    <source>
        <dbReference type="ARBA" id="ARBA00022989"/>
    </source>
</evidence>